<dbReference type="EMBL" id="CAUYUE010000005">
    <property type="protein sequence ID" value="CAK0774558.1"/>
    <property type="molecule type" value="Genomic_DNA"/>
</dbReference>
<evidence type="ECO:0000256" key="1">
    <source>
        <dbReference type="SAM" id="MobiDB-lite"/>
    </source>
</evidence>
<reference evidence="2 3" key="1">
    <citation type="submission" date="2023-10" db="EMBL/GenBank/DDBJ databases">
        <authorList>
            <person name="Maclean D."/>
            <person name="Macfadyen A."/>
        </authorList>
    </citation>
    <scope>NUCLEOTIDE SEQUENCE [LARGE SCALE GENOMIC DNA]</scope>
</reference>
<feature type="region of interest" description="Disordered" evidence="1">
    <location>
        <begin position="26"/>
        <end position="53"/>
    </location>
</feature>
<keyword evidence="3" id="KW-1185">Reference proteome</keyword>
<accession>A0AAV1I3Q0</accession>
<dbReference type="AlphaFoldDB" id="A0AAV1I3Q0"/>
<gene>
    <name evidence="2" type="ORF">CVIRNUC_004180</name>
</gene>
<organism evidence="2 3">
    <name type="scientific">Coccomyxa viridis</name>
    <dbReference type="NCBI Taxonomy" id="1274662"/>
    <lineage>
        <taxon>Eukaryota</taxon>
        <taxon>Viridiplantae</taxon>
        <taxon>Chlorophyta</taxon>
        <taxon>core chlorophytes</taxon>
        <taxon>Trebouxiophyceae</taxon>
        <taxon>Trebouxiophyceae incertae sedis</taxon>
        <taxon>Coccomyxaceae</taxon>
        <taxon>Coccomyxa</taxon>
    </lineage>
</organism>
<feature type="region of interest" description="Disordered" evidence="1">
    <location>
        <begin position="273"/>
        <end position="295"/>
    </location>
</feature>
<evidence type="ECO:0000313" key="3">
    <source>
        <dbReference type="Proteomes" id="UP001314263"/>
    </source>
</evidence>
<proteinExistence type="predicted"/>
<comment type="caution">
    <text evidence="2">The sequence shown here is derived from an EMBL/GenBank/DDBJ whole genome shotgun (WGS) entry which is preliminary data.</text>
</comment>
<protein>
    <submittedName>
        <fullName evidence="2">Uncharacterized protein</fullName>
    </submittedName>
</protein>
<sequence length="393" mass="40586">MWRRRQERCKRLQGVEFSELFLESASREGEGGVADGAAPEALDGVGGAAGAGEEEGEGVAEVVELVEVVGAVGLAIEEGDGLEEDEDDVGCVGAGPGEGVLGPLAEEVGVGAGDVELATLDGEGCKFAGADGVAVVEEEVIAPTHVEAVVVVVSVDEEGKWGEVDPEEGARECEGDGDRMWVPGDGVGVGAWGEAETDVECGVSCAVFEVGLPVDDSGGEGVAADGGAGLQAQLGGGPRRSVDHGGDAEAGDVLCLEKAIDEGVQEGVVVREEDADREEPGGVEDYIDNVGGGEGEPHDVRSVPVLPGIGRFAVAVAGGRPAGIPMADTGVGEARTAPGEKGEEGLLFRRGLCDRDEEHVWMCFDGVEEESMRMEPTMLMWRLYEDMRKWEAV</sequence>
<dbReference type="Proteomes" id="UP001314263">
    <property type="component" value="Unassembled WGS sequence"/>
</dbReference>
<name>A0AAV1I3Q0_9CHLO</name>
<evidence type="ECO:0000313" key="2">
    <source>
        <dbReference type="EMBL" id="CAK0774558.1"/>
    </source>
</evidence>